<proteinExistence type="predicted"/>
<dbReference type="AlphaFoldDB" id="A0A813ID91"/>
<evidence type="ECO:0000313" key="2">
    <source>
        <dbReference type="EMBL" id="CAE8647916.1"/>
    </source>
</evidence>
<protein>
    <submittedName>
        <fullName evidence="2">Uncharacterized protein</fullName>
    </submittedName>
</protein>
<comment type="caution">
    <text evidence="2">The sequence shown here is derived from an EMBL/GenBank/DDBJ whole genome shotgun (WGS) entry which is preliminary data.</text>
</comment>
<feature type="compositionally biased region" description="Low complexity" evidence="1">
    <location>
        <begin position="16"/>
        <end position="36"/>
    </location>
</feature>
<organism evidence="2 3">
    <name type="scientific">Polarella glacialis</name>
    <name type="common">Dinoflagellate</name>
    <dbReference type="NCBI Taxonomy" id="89957"/>
    <lineage>
        <taxon>Eukaryota</taxon>
        <taxon>Sar</taxon>
        <taxon>Alveolata</taxon>
        <taxon>Dinophyceae</taxon>
        <taxon>Suessiales</taxon>
        <taxon>Suessiaceae</taxon>
        <taxon>Polarella</taxon>
    </lineage>
</organism>
<evidence type="ECO:0000256" key="1">
    <source>
        <dbReference type="SAM" id="MobiDB-lite"/>
    </source>
</evidence>
<accession>A0A813ID91</accession>
<feature type="region of interest" description="Disordered" evidence="1">
    <location>
        <begin position="16"/>
        <end position="49"/>
    </location>
</feature>
<reference evidence="2" key="1">
    <citation type="submission" date="2021-02" db="EMBL/GenBank/DDBJ databases">
        <authorList>
            <person name="Dougan E. K."/>
            <person name="Rhodes N."/>
            <person name="Thang M."/>
            <person name="Chan C."/>
        </authorList>
    </citation>
    <scope>NUCLEOTIDE SEQUENCE</scope>
</reference>
<name>A0A813ID91_POLGL</name>
<evidence type="ECO:0000313" key="3">
    <source>
        <dbReference type="Proteomes" id="UP000626109"/>
    </source>
</evidence>
<gene>
    <name evidence="2" type="ORF">PGLA2088_LOCUS6098</name>
</gene>
<sequence length="101" mass="10951">MSEHLCSGCKGRKQLTTTTTTTTTTRTTTTTTTTTTHSTQPYAKANSPWLDPAAQRGRLIQVDGKKAVVAVVVGQRPPQLKNLCRSWSYTLPSTSAQIKTV</sequence>
<dbReference type="EMBL" id="CAJNNW010005967">
    <property type="protein sequence ID" value="CAE8647916.1"/>
    <property type="molecule type" value="Genomic_DNA"/>
</dbReference>
<dbReference type="Proteomes" id="UP000626109">
    <property type="component" value="Unassembled WGS sequence"/>
</dbReference>